<feature type="compositionally biased region" description="Polar residues" evidence="1">
    <location>
        <begin position="288"/>
        <end position="298"/>
    </location>
</feature>
<keyword evidence="2" id="KW-0732">Signal</keyword>
<dbReference type="RefSeq" id="WP_201094905.1">
    <property type="nucleotide sequence ID" value="NZ_CP067393.1"/>
</dbReference>
<sequence>MVQFHKLAAVGLAVTLSSMGSAFALGLGEVTWKSTLNQPLDAEIALYDVQNITNKELVVKIASPEDFAKAGIDRPHALNDLVFTPVIRGNKSVIKITSNQPIKEPYLDFLLSVSWASGQTLREYTLLIDPPAYEPAKVVTSKVVAQQQTPVKQTQTKTVSRPSQKKTKPTVAAAPKGTVRAHRGSSLWLFAERTRGNASVHQAMLAIYEANPDAFIDGKMSLLKEGAVLRIPSREQMRQTGRAEALSQVLANVNGTASTTQRQMVASKVDQQPATNQPAQDQLKLSGVTETNTPSGNASDKAIIADLNNKVVQSEEELDATRRKNNELRSRMSDLEARLADMKKLVELKDNQLASLQQNMSNAQKVVNPDAEDQSNEIIEINEEVEEKTIQQ</sequence>
<dbReference type="Proteomes" id="UP000595278">
    <property type="component" value="Chromosome"/>
</dbReference>
<evidence type="ECO:0000256" key="2">
    <source>
        <dbReference type="SAM" id="SignalP"/>
    </source>
</evidence>
<evidence type="ECO:0000259" key="3">
    <source>
        <dbReference type="Pfam" id="PF25800"/>
    </source>
</evidence>
<dbReference type="Pfam" id="PF25800">
    <property type="entry name" value="FimV_N"/>
    <property type="match status" value="1"/>
</dbReference>
<dbReference type="KEGG" id="eaz:JHT90_05235"/>
<dbReference type="InterPro" id="IPR020012">
    <property type="entry name" value="LysM_FimV"/>
</dbReference>
<dbReference type="InterPro" id="IPR057840">
    <property type="entry name" value="FimV_N"/>
</dbReference>
<feature type="signal peptide" evidence="2">
    <location>
        <begin position="1"/>
        <end position="24"/>
    </location>
</feature>
<name>A0A974RZ38_9GAMM</name>
<proteinExistence type="predicted"/>
<feature type="compositionally biased region" description="Acidic residues" evidence="1">
    <location>
        <begin position="370"/>
        <end position="386"/>
    </location>
</feature>
<dbReference type="NCBIfam" id="TIGR03505">
    <property type="entry name" value="FimV_core"/>
    <property type="match status" value="1"/>
</dbReference>
<dbReference type="EMBL" id="CP067393">
    <property type="protein sequence ID" value="QQP86644.1"/>
    <property type="molecule type" value="Genomic_DNA"/>
</dbReference>
<feature type="region of interest" description="Disordered" evidence="1">
    <location>
        <begin position="270"/>
        <end position="299"/>
    </location>
</feature>
<feature type="compositionally biased region" description="Polar residues" evidence="1">
    <location>
        <begin position="270"/>
        <end position="280"/>
    </location>
</feature>
<feature type="region of interest" description="Disordered" evidence="1">
    <location>
        <begin position="152"/>
        <end position="177"/>
    </location>
</feature>
<feature type="region of interest" description="Disordered" evidence="1">
    <location>
        <begin position="362"/>
        <end position="392"/>
    </location>
</feature>
<feature type="domain" description="FimV N-terminal" evidence="3">
    <location>
        <begin position="25"/>
        <end position="131"/>
    </location>
</feature>
<gene>
    <name evidence="4" type="ORF">JHT90_05235</name>
</gene>
<dbReference type="AlphaFoldDB" id="A0A974RZ38"/>
<evidence type="ECO:0000256" key="1">
    <source>
        <dbReference type="SAM" id="MobiDB-lite"/>
    </source>
</evidence>
<organism evidence="4 5">
    <name type="scientific">Entomomonas asaccharolytica</name>
    <dbReference type="NCBI Taxonomy" id="2785331"/>
    <lineage>
        <taxon>Bacteria</taxon>
        <taxon>Pseudomonadati</taxon>
        <taxon>Pseudomonadota</taxon>
        <taxon>Gammaproteobacteria</taxon>
        <taxon>Pseudomonadales</taxon>
        <taxon>Pseudomonadaceae</taxon>
        <taxon>Entomomonas</taxon>
    </lineage>
</organism>
<feature type="chain" id="PRO_5037363003" description="FimV N-terminal domain-containing protein" evidence="2">
    <location>
        <begin position="25"/>
        <end position="392"/>
    </location>
</feature>
<keyword evidence="5" id="KW-1185">Reference proteome</keyword>
<evidence type="ECO:0000313" key="4">
    <source>
        <dbReference type="EMBL" id="QQP86644.1"/>
    </source>
</evidence>
<protein>
    <recommendedName>
        <fullName evidence="3">FimV N-terminal domain-containing protein</fullName>
    </recommendedName>
</protein>
<accession>A0A974RZ38</accession>
<reference evidence="4 5" key="1">
    <citation type="submission" date="2021-01" db="EMBL/GenBank/DDBJ databases">
        <title>Entomomonas sp. F2A isolated from a house cricket (Acheta domesticus).</title>
        <authorList>
            <person name="Spergser J."/>
            <person name="Busse H.-J."/>
        </authorList>
    </citation>
    <scope>NUCLEOTIDE SEQUENCE [LARGE SCALE GENOMIC DNA]</scope>
    <source>
        <strain evidence="4 5">F2A</strain>
    </source>
</reference>
<evidence type="ECO:0000313" key="5">
    <source>
        <dbReference type="Proteomes" id="UP000595278"/>
    </source>
</evidence>